<evidence type="ECO:0000313" key="4">
    <source>
        <dbReference type="Proteomes" id="UP000604046"/>
    </source>
</evidence>
<dbReference type="Pfam" id="PF00098">
    <property type="entry name" value="zf-CCHC"/>
    <property type="match status" value="1"/>
</dbReference>
<sequence length="977" mass="107466">MEDRGFKRFSGEDEDAGKALKKWKAWATAKMLTVKDLSKAQRGPWLFTLLDGKALEACEHMTLDEMSAEDGDAKIWKLLADRFPEKDGESMKDWTSRVTETFERCRRKAKVDFPTEATNSRSRRPTAVMMAEEEQVPEETLPEQSAFEDVEAFLANYALAPGPDEGPVSETEAAGALAVSWKERRQEISKLNKSRQFQQADMAKRSFRVEVEELKKRTKCHKCGRVGHWARECRARANASGRPMAQGNAANYTSSSSTVPAKGGAETLYVEADFSETVTDEVHFVGAAEEALSASLVSSPGFGVIDSGCGKTLIGEDTLEAMIPLLQGRDIVKKSQRNSFRFGNGAHRGDRCSGANMLGMDKPVNLQTNAAGQLLIDLVQFPSSTKPSAAVSAEALSADSVTGNVYGLNDAPFWWWETFDSEAQAAGFERSQFDNCVYYFREPKSHELSGVLGAHVDDSITGGEGLAYEEALRKLRARFPFRRWRIGAGEFCGVNYAQDPVTSYSQKEYAQHLRPISLSKARAAQRQEPASARELSALRGLNGASNWPDLAVQVSMSQQSFPSPRVADLLYANQLVQRARQFQSVEIKVKSIPFEQLCICTHSDAAWSNAKEDRTQAGSILAFTGPELVENKPAQWSPFHWKSFRLRRVVPSTLGGEAQAFSTASAVAEWMSLLLAEARAGSFDLRTCQPQLRATKLVGVTDCKSLYDHLHTLSSLSGVQDKRVCVDIAIIKQSMERAGLQVRWCPTELMICDALTKDKADPADLLRAILELGTYQLSPEGQILKTKKANRERLKVTLPETGNLRLWIHRLAQDGHITIQNPLLLDEAGPGSVPGAMTDASKRVCPSDELSPFELVESKGYLSTVNVSSVKKKTFATPAGTSPTTTAKTALPEGIDSVTAWGKTMCTLPKVKDRKASYAELANEGDKSTIEYLTWVLDNRSKSAKVEDFAAYLCAIAWREPAGFKIPGTGEVRTLKG</sequence>
<gene>
    <name evidence="3" type="primary">RE1</name>
    <name evidence="3" type="ORF">SNAT2548_LOCUS825</name>
</gene>
<dbReference type="EMBL" id="CAJNDS010000040">
    <property type="protein sequence ID" value="CAE6930541.1"/>
    <property type="molecule type" value="Genomic_DNA"/>
</dbReference>
<proteinExistence type="predicted"/>
<accession>A0A812GSK6</accession>
<dbReference type="SMART" id="SM00343">
    <property type="entry name" value="ZnF_C2HC"/>
    <property type="match status" value="1"/>
</dbReference>
<keyword evidence="4" id="KW-1185">Reference proteome</keyword>
<protein>
    <submittedName>
        <fullName evidence="3">RE1 protein</fullName>
    </submittedName>
</protein>
<dbReference type="AlphaFoldDB" id="A0A812GSK6"/>
<keyword evidence="1" id="KW-0479">Metal-binding</keyword>
<dbReference type="Proteomes" id="UP000604046">
    <property type="component" value="Unassembled WGS sequence"/>
</dbReference>
<dbReference type="Gene3D" id="4.10.60.10">
    <property type="entry name" value="Zinc finger, CCHC-type"/>
    <property type="match status" value="1"/>
</dbReference>
<evidence type="ECO:0000259" key="2">
    <source>
        <dbReference type="PROSITE" id="PS50158"/>
    </source>
</evidence>
<organism evidence="3 4">
    <name type="scientific">Symbiodinium natans</name>
    <dbReference type="NCBI Taxonomy" id="878477"/>
    <lineage>
        <taxon>Eukaryota</taxon>
        <taxon>Sar</taxon>
        <taxon>Alveolata</taxon>
        <taxon>Dinophyceae</taxon>
        <taxon>Suessiales</taxon>
        <taxon>Symbiodiniaceae</taxon>
        <taxon>Symbiodinium</taxon>
    </lineage>
</organism>
<keyword evidence="1" id="KW-0862">Zinc</keyword>
<dbReference type="InterPro" id="IPR036875">
    <property type="entry name" value="Znf_CCHC_sf"/>
</dbReference>
<dbReference type="OrthoDB" id="441285at2759"/>
<evidence type="ECO:0000313" key="3">
    <source>
        <dbReference type="EMBL" id="CAE6930541.1"/>
    </source>
</evidence>
<dbReference type="SUPFAM" id="SSF57756">
    <property type="entry name" value="Retrovirus zinc finger-like domains"/>
    <property type="match status" value="1"/>
</dbReference>
<comment type="caution">
    <text evidence="3">The sequence shown here is derived from an EMBL/GenBank/DDBJ whole genome shotgun (WGS) entry which is preliminary data.</text>
</comment>
<dbReference type="GO" id="GO:0008270">
    <property type="term" value="F:zinc ion binding"/>
    <property type="evidence" value="ECO:0007669"/>
    <property type="project" value="UniProtKB-KW"/>
</dbReference>
<keyword evidence="1" id="KW-0863">Zinc-finger</keyword>
<dbReference type="GO" id="GO:0003676">
    <property type="term" value="F:nucleic acid binding"/>
    <property type="evidence" value="ECO:0007669"/>
    <property type="project" value="InterPro"/>
</dbReference>
<name>A0A812GSK6_9DINO</name>
<dbReference type="PROSITE" id="PS50158">
    <property type="entry name" value="ZF_CCHC"/>
    <property type="match status" value="1"/>
</dbReference>
<feature type="domain" description="CCHC-type" evidence="2">
    <location>
        <begin position="219"/>
        <end position="234"/>
    </location>
</feature>
<reference evidence="3" key="1">
    <citation type="submission" date="2021-02" db="EMBL/GenBank/DDBJ databases">
        <authorList>
            <person name="Dougan E. K."/>
            <person name="Rhodes N."/>
            <person name="Thang M."/>
            <person name="Chan C."/>
        </authorList>
    </citation>
    <scope>NUCLEOTIDE SEQUENCE</scope>
</reference>
<evidence type="ECO:0000256" key="1">
    <source>
        <dbReference type="PROSITE-ProRule" id="PRU00047"/>
    </source>
</evidence>
<dbReference type="InterPro" id="IPR001878">
    <property type="entry name" value="Znf_CCHC"/>
</dbReference>